<evidence type="ECO:0000256" key="1">
    <source>
        <dbReference type="ARBA" id="ARBA00006484"/>
    </source>
</evidence>
<evidence type="ECO:0000256" key="3">
    <source>
        <dbReference type="SAM" id="Phobius"/>
    </source>
</evidence>
<sequence length="243" mass="27345">MILSSCFWEVEIIACVVCLLLLIPIYHRFTSRHVVLDPEGRAVLITGCDSGFGNMLAHRLLKMGFTVFATCLYPEGEGAQSLINGYPSDRVKVVRLDVSSDKEMDNVKQYVLNNLPEKGLWGVVNNAGISTWGLSEWMSIDQYKKLVDVNLLGTIRTTLAFTPLVRKSQGRMVFLSSISAIMSLGNGIYSLTKAGIEKFCDSLRLEMKRFGVKHYSTRKLRKGHKYPTAEDCRRGLEFHPCTR</sequence>
<dbReference type="Pfam" id="PF00106">
    <property type="entry name" value="adh_short"/>
    <property type="match status" value="1"/>
</dbReference>
<dbReference type="InterPro" id="IPR036291">
    <property type="entry name" value="NAD(P)-bd_dom_sf"/>
</dbReference>
<protein>
    <submittedName>
        <fullName evidence="4">D-beta-hydroxybutyrate dehydrogenase, mitochondrial-like</fullName>
    </submittedName>
</protein>
<dbReference type="EMBL" id="OW240913">
    <property type="protein sequence ID" value="CAH2255447.1"/>
    <property type="molecule type" value="Genomic_DNA"/>
</dbReference>
<dbReference type="PRINTS" id="PR00080">
    <property type="entry name" value="SDRFAMILY"/>
</dbReference>
<evidence type="ECO:0000313" key="4">
    <source>
        <dbReference type="EMBL" id="CAH2255447.1"/>
    </source>
</evidence>
<keyword evidence="3" id="KW-0812">Transmembrane</keyword>
<dbReference type="PRINTS" id="PR00081">
    <property type="entry name" value="GDHRDH"/>
</dbReference>
<dbReference type="SUPFAM" id="SSF51735">
    <property type="entry name" value="NAD(P)-binding Rossmann-fold domains"/>
    <property type="match status" value="1"/>
</dbReference>
<dbReference type="GO" id="GO:0016491">
    <property type="term" value="F:oxidoreductase activity"/>
    <property type="evidence" value="ECO:0007669"/>
    <property type="project" value="TreeGrafter"/>
</dbReference>
<organism evidence="4 5">
    <name type="scientific">Pelobates cultripes</name>
    <name type="common">Western spadefoot toad</name>
    <dbReference type="NCBI Taxonomy" id="61616"/>
    <lineage>
        <taxon>Eukaryota</taxon>
        <taxon>Metazoa</taxon>
        <taxon>Chordata</taxon>
        <taxon>Craniata</taxon>
        <taxon>Vertebrata</taxon>
        <taxon>Euteleostomi</taxon>
        <taxon>Amphibia</taxon>
        <taxon>Batrachia</taxon>
        <taxon>Anura</taxon>
        <taxon>Pelobatoidea</taxon>
        <taxon>Pelobatidae</taxon>
        <taxon>Pelobates</taxon>
    </lineage>
</organism>
<feature type="transmembrane region" description="Helical" evidence="3">
    <location>
        <begin position="6"/>
        <end position="26"/>
    </location>
</feature>
<keyword evidence="3" id="KW-0472">Membrane</keyword>
<evidence type="ECO:0000256" key="2">
    <source>
        <dbReference type="RuleBase" id="RU000363"/>
    </source>
</evidence>
<dbReference type="AlphaFoldDB" id="A0AAD1RHH4"/>
<reference evidence="4" key="1">
    <citation type="submission" date="2022-03" db="EMBL/GenBank/DDBJ databases">
        <authorList>
            <person name="Alioto T."/>
            <person name="Alioto T."/>
            <person name="Gomez Garrido J."/>
        </authorList>
    </citation>
    <scope>NUCLEOTIDE SEQUENCE</scope>
</reference>
<evidence type="ECO:0000313" key="5">
    <source>
        <dbReference type="Proteomes" id="UP001295444"/>
    </source>
</evidence>
<keyword evidence="5" id="KW-1185">Reference proteome</keyword>
<name>A0AAD1RHH4_PELCU</name>
<dbReference type="GO" id="GO:0008202">
    <property type="term" value="P:steroid metabolic process"/>
    <property type="evidence" value="ECO:0007669"/>
    <property type="project" value="TreeGrafter"/>
</dbReference>
<dbReference type="PANTHER" id="PTHR43313:SF43">
    <property type="entry name" value="D-BETA-HYDROXYBUTYRATE DEHYDROGENASE, MITOCHONDRIAL"/>
    <property type="match status" value="1"/>
</dbReference>
<accession>A0AAD1RHH4</accession>
<dbReference type="Gene3D" id="3.40.50.720">
    <property type="entry name" value="NAD(P)-binding Rossmann-like Domain"/>
    <property type="match status" value="1"/>
</dbReference>
<dbReference type="Proteomes" id="UP001295444">
    <property type="component" value="Chromosome 02"/>
</dbReference>
<proteinExistence type="inferred from homology"/>
<gene>
    <name evidence="4" type="ORF">PECUL_23A025092</name>
</gene>
<dbReference type="PANTHER" id="PTHR43313">
    <property type="entry name" value="SHORT-CHAIN DEHYDROGENASE/REDUCTASE FAMILY 9C"/>
    <property type="match status" value="1"/>
</dbReference>
<comment type="similarity">
    <text evidence="1 2">Belongs to the short-chain dehydrogenases/reductases (SDR) family.</text>
</comment>
<dbReference type="InterPro" id="IPR002347">
    <property type="entry name" value="SDR_fam"/>
</dbReference>
<keyword evidence="3" id="KW-1133">Transmembrane helix</keyword>